<proteinExistence type="predicted"/>
<reference evidence="4" key="1">
    <citation type="submission" date="2014-09" db="EMBL/GenBank/DDBJ databases">
        <authorList>
            <person name="Gomez-Valero L."/>
        </authorList>
    </citation>
    <scope>NUCLEOTIDE SEQUENCE [LARGE SCALE GENOMIC DNA]</scope>
    <source>
        <strain evidence="4">ATCC700992</strain>
    </source>
</reference>
<name>A0A098G6R4_9GAMM</name>
<dbReference type="KEGG" id="lfa:LFA_1781"/>
<dbReference type="PROSITE" id="PS50297">
    <property type="entry name" value="ANK_REP_REGION"/>
    <property type="match status" value="1"/>
</dbReference>
<dbReference type="InterPro" id="IPR057098">
    <property type="entry name" value="MavL"/>
</dbReference>
<dbReference type="RefSeq" id="WP_052673897.1">
    <property type="nucleotide sequence ID" value="NZ_LN614827.1"/>
</dbReference>
<feature type="repeat" description="ANK" evidence="1">
    <location>
        <begin position="391"/>
        <end position="423"/>
    </location>
</feature>
<dbReference type="InterPro" id="IPR002110">
    <property type="entry name" value="Ankyrin_rpt"/>
</dbReference>
<keyword evidence="4" id="KW-1185">Reference proteome</keyword>
<gene>
    <name evidence="3" type="ORF">LFA_1781</name>
</gene>
<dbReference type="SUPFAM" id="SSF48403">
    <property type="entry name" value="Ankyrin repeat"/>
    <property type="match status" value="1"/>
</dbReference>
<organism evidence="3 4">
    <name type="scientific">Legionella fallonii LLAP-10</name>
    <dbReference type="NCBI Taxonomy" id="1212491"/>
    <lineage>
        <taxon>Bacteria</taxon>
        <taxon>Pseudomonadati</taxon>
        <taxon>Pseudomonadota</taxon>
        <taxon>Gammaproteobacteria</taxon>
        <taxon>Legionellales</taxon>
        <taxon>Legionellaceae</taxon>
        <taxon>Legionella</taxon>
    </lineage>
</organism>
<dbReference type="Gene3D" id="1.25.40.20">
    <property type="entry name" value="Ankyrin repeat-containing domain"/>
    <property type="match status" value="1"/>
</dbReference>
<evidence type="ECO:0000313" key="3">
    <source>
        <dbReference type="EMBL" id="CEG57180.1"/>
    </source>
</evidence>
<dbReference type="PROSITE" id="PS50088">
    <property type="entry name" value="ANK_REPEAT"/>
    <property type="match status" value="1"/>
</dbReference>
<dbReference type="Proteomes" id="UP000032430">
    <property type="component" value="Chromosome I"/>
</dbReference>
<dbReference type="Pfam" id="PF24754">
    <property type="entry name" value="MavL"/>
    <property type="match status" value="1"/>
</dbReference>
<feature type="domain" description="Macrodomain effector MavL" evidence="2">
    <location>
        <begin position="4"/>
        <end position="321"/>
    </location>
</feature>
<protein>
    <recommendedName>
        <fullName evidence="2">Macrodomain effector MavL domain-containing protein</fullName>
    </recommendedName>
</protein>
<keyword evidence="1" id="KW-0040">ANK repeat</keyword>
<dbReference type="STRING" id="1212491.LFA_1781"/>
<dbReference type="AlphaFoldDB" id="A0A098G6R4"/>
<dbReference type="SMART" id="SM00248">
    <property type="entry name" value="ANK"/>
    <property type="match status" value="2"/>
</dbReference>
<sequence>MPNYTFVCSDETLKKLHQYRLDLLSHKATAGKYLADILAKKGLNTLNDEQFIECLIQTKPDCIFAESTLYRQDLNWNALEISLLGDLSCVIPTQAYDNGTWIAPTVYKDPLDVTLIYVPGPLLRSDHKNNEKPDLDEVCPEGIFNSEAYYHMLERRLLPGLLHANAAAVQQGEELFVTLPGIGCGQFSGNYSGIIHDEFAKALHRLLTEHGSQLTQVKAVWYDNFNKEPATDNIHGIDFLTRPLTKGGLPQLCSPKQYGTKYAQCKLVSLVAWDHVSKPGNDYWGGARRTDDGVKGAATGTMPALTGMEGVYQGDRMVPKEAPHMNWSDYIQSKGGVLLTAVGNFNHYPISAPTQKKEQLLDLLKQKDFDQAIGMIKAYPSLLNVTFEQHYGASPLSMAAIAGDYKAVHELIKLNVNVNLKDAKSNIPLCWAILQAGKAKKENTNHPLLAEYKKIALMLIQNGSNMSNRDGFNATPLDLIDQIMPEWKQELLQKPQEEPLEKPEDEALKEQQYQKLAKERISRIDLAIATLGSKIGQAEQHHFSEAINTATKLLDDLHAFRDEYHDALLNEPRVDMKIAGNRFNDSCTLAITNAKQVLERDLGWGDYLGNLLKALVNAVVWVFTVGNSNAFFPYKKAESLEAIEQEEQNLKQKP</sequence>
<dbReference type="EMBL" id="LN614827">
    <property type="protein sequence ID" value="CEG57180.1"/>
    <property type="molecule type" value="Genomic_DNA"/>
</dbReference>
<dbReference type="OrthoDB" id="5652692at2"/>
<evidence type="ECO:0000259" key="2">
    <source>
        <dbReference type="Pfam" id="PF24754"/>
    </source>
</evidence>
<dbReference type="InterPro" id="IPR036770">
    <property type="entry name" value="Ankyrin_rpt-contain_sf"/>
</dbReference>
<evidence type="ECO:0000313" key="4">
    <source>
        <dbReference type="Proteomes" id="UP000032430"/>
    </source>
</evidence>
<evidence type="ECO:0000256" key="1">
    <source>
        <dbReference type="PROSITE-ProRule" id="PRU00023"/>
    </source>
</evidence>
<dbReference type="HOGENOM" id="CLU_419084_0_0_6"/>
<accession>A0A098G6R4</accession>